<dbReference type="GO" id="GO:0009236">
    <property type="term" value="P:cobalamin biosynthetic process"/>
    <property type="evidence" value="ECO:0007669"/>
    <property type="project" value="UniProtKB-UniPathway"/>
</dbReference>
<dbReference type="Proteomes" id="UP000199032">
    <property type="component" value="Unassembled WGS sequence"/>
</dbReference>
<dbReference type="AlphaFoldDB" id="A0A0S4LGV2"/>
<evidence type="ECO:0000256" key="18">
    <source>
        <dbReference type="PIRSR" id="PIRSR006135-1"/>
    </source>
</evidence>
<dbReference type="EMBL" id="CZQA01000009">
    <property type="protein sequence ID" value="CUS36844.1"/>
    <property type="molecule type" value="Genomic_DNA"/>
</dbReference>
<dbReference type="PANTHER" id="PTHR34848">
    <property type="match status" value="1"/>
</dbReference>
<keyword evidence="13 20" id="KW-0418">Kinase</keyword>
<protein>
    <recommendedName>
        <fullName evidence="16">Adenosylcobinamide kinase</fullName>
        <ecNumber evidence="8">2.7.1.156</ecNumber>
        <ecNumber evidence="9">2.7.7.62</ecNumber>
    </recommendedName>
    <alternativeName>
        <fullName evidence="17">Adenosylcobinamide-phosphate guanylyltransferase</fullName>
    </alternativeName>
</protein>
<dbReference type="RefSeq" id="WP_090749380.1">
    <property type="nucleotide sequence ID" value="NZ_CZQA01000009.1"/>
</dbReference>
<dbReference type="Gene3D" id="3.40.50.300">
    <property type="entry name" value="P-loop containing nucleotide triphosphate hydrolases"/>
    <property type="match status" value="1"/>
</dbReference>
<evidence type="ECO:0000256" key="4">
    <source>
        <dbReference type="ARBA" id="ARBA00003889"/>
    </source>
</evidence>
<feature type="binding site" evidence="19">
    <location>
        <position position="76"/>
    </location>
    <ligand>
        <name>GTP</name>
        <dbReference type="ChEBI" id="CHEBI:37565"/>
    </ligand>
</feature>
<evidence type="ECO:0000256" key="2">
    <source>
        <dbReference type="ARBA" id="ARBA00000711"/>
    </source>
</evidence>
<feature type="binding site" evidence="19">
    <location>
        <begin position="48"/>
        <end position="50"/>
    </location>
    <ligand>
        <name>GTP</name>
        <dbReference type="ChEBI" id="CHEBI:37565"/>
    </ligand>
</feature>
<dbReference type="SUPFAM" id="SSF52540">
    <property type="entry name" value="P-loop containing nucleoside triphosphate hydrolases"/>
    <property type="match status" value="1"/>
</dbReference>
<keyword evidence="20" id="KW-0548">Nucleotidyltransferase</keyword>
<evidence type="ECO:0000256" key="15">
    <source>
        <dbReference type="ARBA" id="ARBA00023134"/>
    </source>
</evidence>
<comment type="function">
    <text evidence="4">Catalyzes ATP-dependent phosphorylation of adenosylcobinamide and addition of GMP to adenosylcobinamide phosphate.</text>
</comment>
<dbReference type="Pfam" id="PF02283">
    <property type="entry name" value="CobU"/>
    <property type="match status" value="1"/>
</dbReference>
<evidence type="ECO:0000256" key="19">
    <source>
        <dbReference type="PIRSR" id="PIRSR006135-2"/>
    </source>
</evidence>
<dbReference type="STRING" id="1742972.COMA1_30274"/>
<reference evidence="20 21" key="1">
    <citation type="submission" date="2015-10" db="EMBL/GenBank/DDBJ databases">
        <authorList>
            <person name="Gilbert D.G."/>
        </authorList>
    </citation>
    <scope>NUCLEOTIDE SEQUENCE [LARGE SCALE GENOMIC DNA]</scope>
    <source>
        <strain evidence="20">COMA1</strain>
    </source>
</reference>
<evidence type="ECO:0000256" key="6">
    <source>
        <dbReference type="ARBA" id="ARBA00005159"/>
    </source>
</evidence>
<evidence type="ECO:0000256" key="10">
    <source>
        <dbReference type="ARBA" id="ARBA00022573"/>
    </source>
</evidence>
<proteinExistence type="inferred from homology"/>
<dbReference type="PANTHER" id="PTHR34848:SF1">
    <property type="entry name" value="BIFUNCTIONAL ADENOSYLCOBALAMIN BIOSYNTHESIS PROTEIN COBU"/>
    <property type="match status" value="1"/>
</dbReference>
<accession>A0A0S4LGV2</accession>
<evidence type="ECO:0000313" key="20">
    <source>
        <dbReference type="EMBL" id="CUS36844.1"/>
    </source>
</evidence>
<dbReference type="PIRSF" id="PIRSF006135">
    <property type="entry name" value="CobU"/>
    <property type="match status" value="1"/>
</dbReference>
<evidence type="ECO:0000256" key="3">
    <source>
        <dbReference type="ARBA" id="ARBA00001522"/>
    </source>
</evidence>
<name>A0A0S4LGV2_9BACT</name>
<keyword evidence="11 20" id="KW-0808">Transferase</keyword>
<dbReference type="InterPro" id="IPR027417">
    <property type="entry name" value="P-loop_NTPase"/>
</dbReference>
<evidence type="ECO:0000256" key="5">
    <source>
        <dbReference type="ARBA" id="ARBA00004692"/>
    </source>
</evidence>
<dbReference type="GO" id="GO:0043752">
    <property type="term" value="F:adenosylcobinamide kinase activity"/>
    <property type="evidence" value="ECO:0007669"/>
    <property type="project" value="UniProtKB-EC"/>
</dbReference>
<dbReference type="GO" id="GO:0005524">
    <property type="term" value="F:ATP binding"/>
    <property type="evidence" value="ECO:0007669"/>
    <property type="project" value="UniProtKB-KW"/>
</dbReference>
<keyword evidence="12 19" id="KW-0547">Nucleotide-binding</keyword>
<dbReference type="EC" id="2.7.1.156" evidence="8"/>
<keyword evidence="15 19" id="KW-0342">GTP-binding</keyword>
<evidence type="ECO:0000256" key="12">
    <source>
        <dbReference type="ARBA" id="ARBA00022741"/>
    </source>
</evidence>
<evidence type="ECO:0000256" key="13">
    <source>
        <dbReference type="ARBA" id="ARBA00022777"/>
    </source>
</evidence>
<keyword evidence="14" id="KW-0067">ATP-binding</keyword>
<gene>
    <name evidence="20" type="primary">cobU</name>
    <name evidence="20" type="ORF">COMA1_30274</name>
</gene>
<dbReference type="GO" id="GO:0005525">
    <property type="term" value="F:GTP binding"/>
    <property type="evidence" value="ECO:0007669"/>
    <property type="project" value="UniProtKB-KW"/>
</dbReference>
<evidence type="ECO:0000256" key="17">
    <source>
        <dbReference type="ARBA" id="ARBA00030571"/>
    </source>
</evidence>
<evidence type="ECO:0000256" key="11">
    <source>
        <dbReference type="ARBA" id="ARBA00022679"/>
    </source>
</evidence>
<evidence type="ECO:0000313" key="21">
    <source>
        <dbReference type="Proteomes" id="UP000199032"/>
    </source>
</evidence>
<evidence type="ECO:0000256" key="1">
    <source>
        <dbReference type="ARBA" id="ARBA00000312"/>
    </source>
</evidence>
<comment type="catalytic activity">
    <reaction evidence="2">
        <text>adenosylcob(III)inamide phosphate + GTP + H(+) = adenosylcob(III)inamide-GDP + diphosphate</text>
        <dbReference type="Rhea" id="RHEA:22712"/>
        <dbReference type="ChEBI" id="CHEBI:15378"/>
        <dbReference type="ChEBI" id="CHEBI:33019"/>
        <dbReference type="ChEBI" id="CHEBI:37565"/>
        <dbReference type="ChEBI" id="CHEBI:58502"/>
        <dbReference type="ChEBI" id="CHEBI:60487"/>
        <dbReference type="EC" id="2.7.7.62"/>
    </reaction>
</comment>
<dbReference type="InterPro" id="IPR003203">
    <property type="entry name" value="CobU/CobP"/>
</dbReference>
<keyword evidence="21" id="KW-1185">Reference proteome</keyword>
<organism evidence="20 21">
    <name type="scientific">Candidatus Nitrospira nitrosa</name>
    <dbReference type="NCBI Taxonomy" id="1742972"/>
    <lineage>
        <taxon>Bacteria</taxon>
        <taxon>Pseudomonadati</taxon>
        <taxon>Nitrospirota</taxon>
        <taxon>Nitrospiria</taxon>
        <taxon>Nitrospirales</taxon>
        <taxon>Nitrospiraceae</taxon>
        <taxon>Nitrospira</taxon>
    </lineage>
</organism>
<evidence type="ECO:0000256" key="14">
    <source>
        <dbReference type="ARBA" id="ARBA00022840"/>
    </source>
</evidence>
<dbReference type="UniPathway" id="UPA00148">
    <property type="reaction ID" value="UER00236"/>
</dbReference>
<dbReference type="GO" id="GO:0008820">
    <property type="term" value="F:cobinamide phosphate guanylyltransferase activity"/>
    <property type="evidence" value="ECO:0007669"/>
    <property type="project" value="UniProtKB-EC"/>
</dbReference>
<comment type="pathway">
    <text evidence="5">Cofactor biosynthesis; adenosylcobalamin biosynthesis; adenosylcobalamin from cob(II)yrinate a,c-diamide: step 6/7.</text>
</comment>
<evidence type="ECO:0000256" key="9">
    <source>
        <dbReference type="ARBA" id="ARBA00012523"/>
    </source>
</evidence>
<keyword evidence="10" id="KW-0169">Cobalamin biosynthesis</keyword>
<evidence type="ECO:0000256" key="8">
    <source>
        <dbReference type="ARBA" id="ARBA00012016"/>
    </source>
</evidence>
<comment type="similarity">
    <text evidence="7">Belongs to the CobU/CobP family.</text>
</comment>
<evidence type="ECO:0000256" key="7">
    <source>
        <dbReference type="ARBA" id="ARBA00007490"/>
    </source>
</evidence>
<comment type="pathway">
    <text evidence="6">Cofactor biosynthesis; adenosylcobalamin biosynthesis; adenosylcobalamin from cob(II)yrinate a,c-diamide: step 5/7.</text>
</comment>
<dbReference type="EC" id="2.7.7.62" evidence="9"/>
<feature type="binding site" evidence="19">
    <location>
        <position position="98"/>
    </location>
    <ligand>
        <name>GTP</name>
        <dbReference type="ChEBI" id="CHEBI:37565"/>
    </ligand>
</feature>
<feature type="active site" description="GMP-histidine intermediate" evidence="18">
    <location>
        <position position="64"/>
    </location>
</feature>
<dbReference type="OrthoDB" id="9788370at2"/>
<sequence length="186" mass="19884">MSPRSPRKGRSVGRPKGRIILVLGGASSGKSEFALQVGGSRGPRAFVATGQGLDEEMAGRIARHQATRSAEWQTVEEPLDVEAWFAEQGPEYRTIVFDCVTLWLSNLLGSGLVESIILARIEPLLEAMRLTGASVIIVSNELGCGLVPAEPSVRAFRDLSGRVNQCLAAGADEAYLVVSGLPLRLK</sequence>
<feature type="binding site" evidence="19">
    <location>
        <begin position="24"/>
        <end position="31"/>
    </location>
    <ligand>
        <name>GTP</name>
        <dbReference type="ChEBI" id="CHEBI:37565"/>
    </ligand>
</feature>
<evidence type="ECO:0000256" key="16">
    <source>
        <dbReference type="ARBA" id="ARBA00029570"/>
    </source>
</evidence>
<comment type="catalytic activity">
    <reaction evidence="1">
        <text>adenosylcob(III)inamide + ATP = adenosylcob(III)inamide phosphate + ADP + H(+)</text>
        <dbReference type="Rhea" id="RHEA:15769"/>
        <dbReference type="ChEBI" id="CHEBI:2480"/>
        <dbReference type="ChEBI" id="CHEBI:15378"/>
        <dbReference type="ChEBI" id="CHEBI:30616"/>
        <dbReference type="ChEBI" id="CHEBI:58502"/>
        <dbReference type="ChEBI" id="CHEBI:456216"/>
        <dbReference type="EC" id="2.7.1.156"/>
    </reaction>
</comment>
<comment type="catalytic activity">
    <reaction evidence="3">
        <text>adenosylcob(III)inamide + GTP = adenosylcob(III)inamide phosphate + GDP + H(+)</text>
        <dbReference type="Rhea" id="RHEA:15765"/>
        <dbReference type="ChEBI" id="CHEBI:2480"/>
        <dbReference type="ChEBI" id="CHEBI:15378"/>
        <dbReference type="ChEBI" id="CHEBI:37565"/>
        <dbReference type="ChEBI" id="CHEBI:58189"/>
        <dbReference type="ChEBI" id="CHEBI:58502"/>
        <dbReference type="EC" id="2.7.1.156"/>
    </reaction>
</comment>
<dbReference type="CDD" id="cd00544">
    <property type="entry name" value="CobU"/>
    <property type="match status" value="1"/>
</dbReference>